<protein>
    <submittedName>
        <fullName evidence="1">Uncharacterized protein</fullName>
    </submittedName>
</protein>
<comment type="caution">
    <text evidence="1">The sequence shown here is derived from an EMBL/GenBank/DDBJ whole genome shotgun (WGS) entry which is preliminary data.</text>
</comment>
<keyword evidence="2" id="KW-1185">Reference proteome</keyword>
<gene>
    <name evidence="1" type="ORF">LshimejAT787_0308270</name>
</gene>
<evidence type="ECO:0000313" key="2">
    <source>
        <dbReference type="Proteomes" id="UP001063166"/>
    </source>
</evidence>
<dbReference type="Proteomes" id="UP001063166">
    <property type="component" value="Unassembled WGS sequence"/>
</dbReference>
<proteinExistence type="predicted"/>
<dbReference type="EMBL" id="BRPK01000003">
    <property type="protein sequence ID" value="GLB36539.1"/>
    <property type="molecule type" value="Genomic_DNA"/>
</dbReference>
<dbReference type="AlphaFoldDB" id="A0A9P3PJE1"/>
<sequence length="95" mass="9950">MAGAKRAEGGQARKSGWYSSGWCLTASEKFTSPRLAASAWSALLSLEGDHLDDCALRFGEVLEGLLDREVPAAVTQCTGPVNVVGVKSRIADSPA</sequence>
<name>A0A9P3PJE1_LYOSH</name>
<evidence type="ECO:0000313" key="1">
    <source>
        <dbReference type="EMBL" id="GLB36539.1"/>
    </source>
</evidence>
<accession>A0A9P3PJE1</accession>
<reference evidence="1" key="1">
    <citation type="submission" date="2022-07" db="EMBL/GenBank/DDBJ databases">
        <title>The genome of Lyophyllum shimeji provides insight into the initial evolution of ectomycorrhizal fungal genome.</title>
        <authorList>
            <person name="Kobayashi Y."/>
            <person name="Shibata T."/>
            <person name="Hirakawa H."/>
            <person name="Shigenobu S."/>
            <person name="Nishiyama T."/>
            <person name="Yamada A."/>
            <person name="Hasebe M."/>
            <person name="Kawaguchi M."/>
        </authorList>
    </citation>
    <scope>NUCLEOTIDE SEQUENCE</scope>
    <source>
        <strain evidence="1">AT787</strain>
    </source>
</reference>
<organism evidence="1 2">
    <name type="scientific">Lyophyllum shimeji</name>
    <name type="common">Hon-shimeji</name>
    <name type="synonym">Tricholoma shimeji</name>
    <dbReference type="NCBI Taxonomy" id="47721"/>
    <lineage>
        <taxon>Eukaryota</taxon>
        <taxon>Fungi</taxon>
        <taxon>Dikarya</taxon>
        <taxon>Basidiomycota</taxon>
        <taxon>Agaricomycotina</taxon>
        <taxon>Agaricomycetes</taxon>
        <taxon>Agaricomycetidae</taxon>
        <taxon>Agaricales</taxon>
        <taxon>Tricholomatineae</taxon>
        <taxon>Lyophyllaceae</taxon>
        <taxon>Lyophyllum</taxon>
    </lineage>
</organism>